<comment type="caution">
    <text evidence="5">The sequence shown here is derived from an EMBL/GenBank/DDBJ whole genome shotgun (WGS) entry which is preliminary data.</text>
</comment>
<dbReference type="Proteomes" id="UP000646776">
    <property type="component" value="Unassembled WGS sequence"/>
</dbReference>
<dbReference type="Pfam" id="PF13359">
    <property type="entry name" value="DDE_Tnp_4"/>
    <property type="match status" value="1"/>
</dbReference>
<organism evidence="5 6">
    <name type="scientific">Streptomyces phaeofaciens</name>
    <dbReference type="NCBI Taxonomy" id="68254"/>
    <lineage>
        <taxon>Bacteria</taxon>
        <taxon>Bacillati</taxon>
        <taxon>Actinomycetota</taxon>
        <taxon>Actinomycetes</taxon>
        <taxon>Kitasatosporales</taxon>
        <taxon>Streptomycetaceae</taxon>
        <taxon>Streptomyces</taxon>
    </lineage>
</organism>
<evidence type="ECO:0000313" key="6">
    <source>
        <dbReference type="Proteomes" id="UP000646776"/>
    </source>
</evidence>
<comment type="cofactor">
    <cofactor evidence="1">
        <name>a divalent metal cation</name>
        <dbReference type="ChEBI" id="CHEBI:60240"/>
    </cofactor>
</comment>
<sequence length="107" mass="11892">MSGAPPACRNQCQGVTVLGDGARINTGLVVPHRKRPGRPLLEGEEADNAEHRRVRARVEHAFAGMKRYKILRDCPTVRRRPPPRGPSRRPHAQPRPGRVIRTLSIGP</sequence>
<evidence type="ECO:0000256" key="3">
    <source>
        <dbReference type="SAM" id="MobiDB-lite"/>
    </source>
</evidence>
<evidence type="ECO:0000256" key="2">
    <source>
        <dbReference type="ARBA" id="ARBA00022723"/>
    </source>
</evidence>
<accession>A0A918M0V3</accession>
<name>A0A918M0V3_9ACTN</name>
<dbReference type="AlphaFoldDB" id="A0A918M0V3"/>
<gene>
    <name evidence="5" type="ORF">GCM10010226_86470</name>
</gene>
<keyword evidence="2" id="KW-0479">Metal-binding</keyword>
<keyword evidence="6" id="KW-1185">Reference proteome</keyword>
<evidence type="ECO:0000313" key="5">
    <source>
        <dbReference type="EMBL" id="GGT95485.1"/>
    </source>
</evidence>
<feature type="domain" description="DDE Tnp4" evidence="4">
    <location>
        <begin position="14"/>
        <end position="74"/>
    </location>
</feature>
<feature type="region of interest" description="Disordered" evidence="3">
    <location>
        <begin position="74"/>
        <end position="107"/>
    </location>
</feature>
<evidence type="ECO:0000259" key="4">
    <source>
        <dbReference type="Pfam" id="PF13359"/>
    </source>
</evidence>
<dbReference type="EMBL" id="BMSA01000048">
    <property type="protein sequence ID" value="GGT95485.1"/>
    <property type="molecule type" value="Genomic_DNA"/>
</dbReference>
<reference evidence="5" key="2">
    <citation type="submission" date="2020-09" db="EMBL/GenBank/DDBJ databases">
        <authorList>
            <person name="Sun Q."/>
            <person name="Ohkuma M."/>
        </authorList>
    </citation>
    <scope>NUCLEOTIDE SEQUENCE</scope>
    <source>
        <strain evidence="5">JCM 4125</strain>
    </source>
</reference>
<dbReference type="InterPro" id="IPR027806">
    <property type="entry name" value="HARBI1_dom"/>
</dbReference>
<dbReference type="GO" id="GO:0046872">
    <property type="term" value="F:metal ion binding"/>
    <property type="evidence" value="ECO:0007669"/>
    <property type="project" value="UniProtKB-KW"/>
</dbReference>
<reference evidence="5" key="1">
    <citation type="journal article" date="2014" name="Int. J. Syst. Evol. Microbiol.">
        <title>Complete genome sequence of Corynebacterium casei LMG S-19264T (=DSM 44701T), isolated from a smear-ripened cheese.</title>
        <authorList>
            <consortium name="US DOE Joint Genome Institute (JGI-PGF)"/>
            <person name="Walter F."/>
            <person name="Albersmeier A."/>
            <person name="Kalinowski J."/>
            <person name="Ruckert C."/>
        </authorList>
    </citation>
    <scope>NUCLEOTIDE SEQUENCE</scope>
    <source>
        <strain evidence="5">JCM 4125</strain>
    </source>
</reference>
<feature type="compositionally biased region" description="Basic residues" evidence="3">
    <location>
        <begin position="77"/>
        <end position="92"/>
    </location>
</feature>
<proteinExistence type="predicted"/>
<evidence type="ECO:0000256" key="1">
    <source>
        <dbReference type="ARBA" id="ARBA00001968"/>
    </source>
</evidence>
<protein>
    <recommendedName>
        <fullName evidence="4">DDE Tnp4 domain-containing protein</fullName>
    </recommendedName>
</protein>